<feature type="region of interest" description="Disordered" evidence="1">
    <location>
        <begin position="135"/>
        <end position="154"/>
    </location>
</feature>
<dbReference type="GO" id="GO:0006368">
    <property type="term" value="P:transcription elongation by RNA polymerase II"/>
    <property type="evidence" value="ECO:0007669"/>
    <property type="project" value="TreeGrafter"/>
</dbReference>
<dbReference type="Gene3D" id="1.10.10.10">
    <property type="entry name" value="Winged helix-like DNA-binding domain superfamily/Winged helix DNA-binding domain"/>
    <property type="match status" value="1"/>
</dbReference>
<dbReference type="GO" id="GO:0070390">
    <property type="term" value="C:transcription export complex 2"/>
    <property type="evidence" value="ECO:0007669"/>
    <property type="project" value="TreeGrafter"/>
</dbReference>
<dbReference type="GO" id="GO:0003690">
    <property type="term" value="F:double-stranded DNA binding"/>
    <property type="evidence" value="ECO:0007669"/>
    <property type="project" value="InterPro"/>
</dbReference>
<dbReference type="EMBL" id="CP009404">
    <property type="protein sequence ID" value="AIO02407.1"/>
    <property type="molecule type" value="Genomic_DNA"/>
</dbReference>
<proteinExistence type="predicted"/>
<evidence type="ECO:0000313" key="3">
    <source>
        <dbReference type="Proteomes" id="UP000063063"/>
    </source>
</evidence>
<dbReference type="RefSeq" id="XP_010703207.1">
    <property type="nucleotide sequence ID" value="XM_010704905.1"/>
</dbReference>
<dbReference type="VEuPathDB" id="TriTrypDB:LPMP_352700"/>
<evidence type="ECO:0008006" key="4">
    <source>
        <dbReference type="Google" id="ProtNLM"/>
    </source>
</evidence>
<dbReference type="OrthoDB" id="10252687at2759"/>
<dbReference type="GO" id="GO:0000973">
    <property type="term" value="P:post-transcriptional tethering of RNA polymerase II gene DNA at nuclear periphery"/>
    <property type="evidence" value="ECO:0007669"/>
    <property type="project" value="TreeGrafter"/>
</dbReference>
<organism evidence="2 3">
    <name type="scientific">Leishmania panamensis</name>
    <dbReference type="NCBI Taxonomy" id="5679"/>
    <lineage>
        <taxon>Eukaryota</taxon>
        <taxon>Discoba</taxon>
        <taxon>Euglenozoa</taxon>
        <taxon>Kinetoplastea</taxon>
        <taxon>Metakinetoplastina</taxon>
        <taxon>Trypanosomatida</taxon>
        <taxon>Trypanosomatidae</taxon>
        <taxon>Leishmaniinae</taxon>
        <taxon>Leishmania</taxon>
        <taxon>Leishmania guyanensis species complex</taxon>
    </lineage>
</organism>
<name>A0A088SKR3_LEIPA</name>
<protein>
    <recommendedName>
        <fullName evidence="4">PCI domain-containing protein</fullName>
    </recommendedName>
</protein>
<accession>A0A088SKR3</accession>
<dbReference type="eggNOG" id="KOG2688">
    <property type="taxonomic scope" value="Eukaryota"/>
</dbReference>
<dbReference type="GO" id="GO:0003723">
    <property type="term" value="F:RNA binding"/>
    <property type="evidence" value="ECO:0007669"/>
    <property type="project" value="InterPro"/>
</dbReference>
<dbReference type="GeneID" id="22579299"/>
<dbReference type="AlphaFoldDB" id="A0A088SKR3"/>
<dbReference type="Proteomes" id="UP000063063">
    <property type="component" value="Chromosome 35"/>
</dbReference>
<dbReference type="PANTHER" id="PTHR12732">
    <property type="entry name" value="UNCHARACTERIZED PROTEASOME COMPONENT REGION PCI-CONTAINING"/>
    <property type="match status" value="1"/>
</dbReference>
<dbReference type="FunFam" id="1.10.10.10:FF:001089">
    <property type="entry name" value="Hypothetical_protein_-_conserved"/>
    <property type="match status" value="1"/>
</dbReference>
<reference evidence="2 3" key="1">
    <citation type="journal article" date="2015" name="Sci. Rep.">
        <title>The genome of Leishmania panamensis: insights into genomics of the L. (Viannia) subgenus.</title>
        <authorList>
            <person name="Llanes A."/>
            <person name="Restrepo C.M."/>
            <person name="Vecchio G.D."/>
            <person name="Anguizola F.J."/>
            <person name="Lleonart R."/>
        </authorList>
    </citation>
    <scope>NUCLEOTIDE SEQUENCE [LARGE SCALE GENOMIC DNA]</scope>
    <source>
        <strain evidence="2 3">MHOM/PA/94/PSC-1</strain>
    </source>
</reference>
<feature type="compositionally biased region" description="Polar residues" evidence="1">
    <location>
        <begin position="135"/>
        <end position="151"/>
    </location>
</feature>
<evidence type="ECO:0000256" key="1">
    <source>
        <dbReference type="SAM" id="MobiDB-lite"/>
    </source>
</evidence>
<dbReference type="VEuPathDB" id="TriTrypDB:LPAL13_350034100"/>
<evidence type="ECO:0000313" key="2">
    <source>
        <dbReference type="EMBL" id="AIO02407.1"/>
    </source>
</evidence>
<dbReference type="SMART" id="SM00753">
    <property type="entry name" value="PAM"/>
    <property type="match status" value="1"/>
</dbReference>
<dbReference type="GO" id="GO:0016973">
    <property type="term" value="P:poly(A)+ mRNA export from nucleus"/>
    <property type="evidence" value="ECO:0007669"/>
    <property type="project" value="TreeGrafter"/>
</dbReference>
<sequence length="552" mass="61758">MEHQYFCIEATWLEVAAAGICSRNGIILKDAIAKAEKGIPVQIKNDSASTLHNLIRTTHASLEQACERYLHQNAWSLRLTRASKPTPAVEALNEAERASCRELVVRIAITGALTHYQRCTRKCILQNTASLSSSSFQPATTASKTRQGNSVTDEELERSLQTTLLKGLLYAFESFQECHSMNRDHYPPRVDSNTPGTVGWDTLVLLYLAHRIPQVARHASGRAIDDSIGQVVRTWRKLLVALQSVDAHEAPEHSRRRGALSLVNGLLIILFQRYNTHQCAVLLGAVEHAEKVAESSQEPARSILHPSRHMVSEVVTYHYYQGRMRLYERKFDEAHRILRIAYTLLPPAGFGNEPQRLNKERVRFFLSVAGVANGRRIPADILRADEDLLPLLFGALTAAIERGDPVCFSAALDTYASTFHRRGVYLILQQAKILCYLMVVARVHAAMAGIPDVDNSRITIPALLTAYTYITTEEQQSGKASAALKKRSRDDEAVSPVAEARMAESVMDEDRMALWIAKLIARGYVRGYYSHEHRTLVVSKKVPFPLLEEEEA</sequence>
<dbReference type="InterPro" id="IPR036388">
    <property type="entry name" value="WH-like_DNA-bd_sf"/>
</dbReference>
<dbReference type="KEGG" id="lpan:LPMP_352700"/>
<dbReference type="InterPro" id="IPR045114">
    <property type="entry name" value="Csn12-like"/>
</dbReference>
<gene>
    <name evidence="2" type="ORF">LPMP_352700</name>
</gene>
<dbReference type="PANTHER" id="PTHR12732:SF0">
    <property type="entry name" value="PCI DOMAIN-CONTAINING PROTEIN 2"/>
    <property type="match status" value="1"/>
</dbReference>
<keyword evidence="3" id="KW-1185">Reference proteome</keyword>